<evidence type="ECO:0000256" key="1">
    <source>
        <dbReference type="ARBA" id="ARBA00009437"/>
    </source>
</evidence>
<accession>A0A4Q1KAK3</accession>
<dbReference type="InterPro" id="IPR000847">
    <property type="entry name" value="LysR_HTH_N"/>
</dbReference>
<dbReference type="Gene3D" id="3.40.190.10">
    <property type="entry name" value="Periplasmic binding protein-like II"/>
    <property type="match status" value="2"/>
</dbReference>
<dbReference type="InterPro" id="IPR050176">
    <property type="entry name" value="LTTR"/>
</dbReference>
<evidence type="ECO:0000313" key="7">
    <source>
        <dbReference type="Proteomes" id="UP000290958"/>
    </source>
</evidence>
<gene>
    <name evidence="6" type="ORF">EQG66_15000</name>
</gene>
<dbReference type="GO" id="GO:0003700">
    <property type="term" value="F:DNA-binding transcription factor activity"/>
    <property type="evidence" value="ECO:0007669"/>
    <property type="project" value="InterPro"/>
</dbReference>
<sequence length="277" mass="29903">MRINLPMDLLRTLVAIVDTGSMVRASEHIYLTQSAVSLQMKRLSDIVGQPILTRQQGALRLTPAGERLVASAREILALNDTLIGEIGSRADGPVRIGMVQDFADAILSGVLSRFKRFYPDVRMEIRVSNSEELKELFASNLLDTALYLGDPGEPGATAKAQMEWLGDSDLLLQPVLPIAIMTKPCRFREAAITALDSVGRPFAITLETPSISVLRAAVESGLAVTCRTVAFLGNQFEPLDIGCGATSEIAYMVSVHPSANSTVLALVELIKAAIRKL</sequence>
<evidence type="ECO:0000256" key="3">
    <source>
        <dbReference type="ARBA" id="ARBA00023125"/>
    </source>
</evidence>
<dbReference type="SUPFAM" id="SSF46785">
    <property type="entry name" value="Winged helix' DNA-binding domain"/>
    <property type="match status" value="1"/>
</dbReference>
<evidence type="ECO:0000256" key="4">
    <source>
        <dbReference type="ARBA" id="ARBA00023163"/>
    </source>
</evidence>
<comment type="caution">
    <text evidence="6">The sequence shown here is derived from an EMBL/GenBank/DDBJ whole genome shotgun (WGS) entry which is preliminary data.</text>
</comment>
<dbReference type="EMBL" id="SBKP01000029">
    <property type="protein sequence ID" value="RXR23699.1"/>
    <property type="molecule type" value="Genomic_DNA"/>
</dbReference>
<dbReference type="AlphaFoldDB" id="A0A4Q1KAK3"/>
<dbReference type="SUPFAM" id="SSF53850">
    <property type="entry name" value="Periplasmic binding protein-like II"/>
    <property type="match status" value="1"/>
</dbReference>
<evidence type="ECO:0000256" key="2">
    <source>
        <dbReference type="ARBA" id="ARBA00023015"/>
    </source>
</evidence>
<dbReference type="Proteomes" id="UP000290958">
    <property type="component" value="Unassembled WGS sequence"/>
</dbReference>
<keyword evidence="7" id="KW-1185">Reference proteome</keyword>
<dbReference type="InterPro" id="IPR005119">
    <property type="entry name" value="LysR_subst-bd"/>
</dbReference>
<dbReference type="PANTHER" id="PTHR30579:SF7">
    <property type="entry name" value="HTH-TYPE TRANSCRIPTIONAL REGULATOR LRHA-RELATED"/>
    <property type="match status" value="1"/>
</dbReference>
<feature type="domain" description="HTH lysR-type" evidence="5">
    <location>
        <begin position="7"/>
        <end position="62"/>
    </location>
</feature>
<dbReference type="OrthoDB" id="1631201at2"/>
<proteinExistence type="inferred from homology"/>
<comment type="similarity">
    <text evidence="1">Belongs to the LysR transcriptional regulatory family.</text>
</comment>
<dbReference type="Gene3D" id="1.10.10.10">
    <property type="entry name" value="Winged helix-like DNA-binding domain superfamily/Winged helix DNA-binding domain"/>
    <property type="match status" value="1"/>
</dbReference>
<name>A0A4Q1KAK3_9SPHN</name>
<dbReference type="RefSeq" id="WP_129405310.1">
    <property type="nucleotide sequence ID" value="NZ_SBKP01000029.1"/>
</dbReference>
<dbReference type="InterPro" id="IPR036388">
    <property type="entry name" value="WH-like_DNA-bd_sf"/>
</dbReference>
<keyword evidence="4" id="KW-0804">Transcription</keyword>
<evidence type="ECO:0000313" key="6">
    <source>
        <dbReference type="EMBL" id="RXR23699.1"/>
    </source>
</evidence>
<dbReference type="Pfam" id="PF00126">
    <property type="entry name" value="HTH_1"/>
    <property type="match status" value="1"/>
</dbReference>
<dbReference type="PROSITE" id="PS50931">
    <property type="entry name" value="HTH_LYSR"/>
    <property type="match status" value="1"/>
</dbReference>
<dbReference type="PANTHER" id="PTHR30579">
    <property type="entry name" value="TRANSCRIPTIONAL REGULATOR"/>
    <property type="match status" value="1"/>
</dbReference>
<dbReference type="Pfam" id="PF03466">
    <property type="entry name" value="LysR_substrate"/>
    <property type="match status" value="1"/>
</dbReference>
<keyword evidence="2" id="KW-0805">Transcription regulation</keyword>
<keyword evidence="3" id="KW-0238">DNA-binding</keyword>
<dbReference type="GO" id="GO:0003677">
    <property type="term" value="F:DNA binding"/>
    <property type="evidence" value="ECO:0007669"/>
    <property type="project" value="UniProtKB-KW"/>
</dbReference>
<organism evidence="6 7">
    <name type="scientific">Sphingobium fluviale</name>
    <dbReference type="NCBI Taxonomy" id="2506423"/>
    <lineage>
        <taxon>Bacteria</taxon>
        <taxon>Pseudomonadati</taxon>
        <taxon>Pseudomonadota</taxon>
        <taxon>Alphaproteobacteria</taxon>
        <taxon>Sphingomonadales</taxon>
        <taxon>Sphingomonadaceae</taxon>
        <taxon>Sphingobium</taxon>
    </lineage>
</organism>
<protein>
    <submittedName>
        <fullName evidence="6">LysR family transcriptional regulator</fullName>
    </submittedName>
</protein>
<reference evidence="7" key="1">
    <citation type="submission" date="2019-01" db="EMBL/GenBank/DDBJ databases">
        <title>Cytophagaceae bacterium strain CAR-16.</title>
        <authorList>
            <person name="Chen W.-M."/>
        </authorList>
    </citation>
    <scope>NUCLEOTIDE SEQUENCE [LARGE SCALE GENOMIC DNA]</scope>
    <source>
        <strain evidence="7">CHR27</strain>
    </source>
</reference>
<dbReference type="InterPro" id="IPR036390">
    <property type="entry name" value="WH_DNA-bd_sf"/>
</dbReference>
<evidence type="ECO:0000259" key="5">
    <source>
        <dbReference type="PROSITE" id="PS50931"/>
    </source>
</evidence>